<feature type="transmembrane region" description="Helical" evidence="8">
    <location>
        <begin position="31"/>
        <end position="52"/>
    </location>
</feature>
<feature type="transmembrane region" description="Helical" evidence="8">
    <location>
        <begin position="230"/>
        <end position="249"/>
    </location>
</feature>
<evidence type="ECO:0000256" key="8">
    <source>
        <dbReference type="SAM" id="Phobius"/>
    </source>
</evidence>
<dbReference type="PANTHER" id="PTHR30413:SF8">
    <property type="entry name" value="TRANSPORT PERMEASE PROTEIN"/>
    <property type="match status" value="1"/>
</dbReference>
<dbReference type="Pfam" id="PF01061">
    <property type="entry name" value="ABC2_membrane"/>
    <property type="match status" value="1"/>
</dbReference>
<comment type="caution">
    <text evidence="10">The sequence shown here is derived from an EMBL/GenBank/DDBJ whole genome shotgun (WGS) entry which is preliminary data.</text>
</comment>
<evidence type="ECO:0000259" key="9">
    <source>
        <dbReference type="PROSITE" id="PS51012"/>
    </source>
</evidence>
<evidence type="ECO:0000256" key="1">
    <source>
        <dbReference type="ARBA" id="ARBA00004429"/>
    </source>
</evidence>
<keyword evidence="5 8" id="KW-0812">Transmembrane</keyword>
<evidence type="ECO:0000256" key="5">
    <source>
        <dbReference type="ARBA" id="ARBA00022692"/>
    </source>
</evidence>
<feature type="transmembrane region" description="Helical" evidence="8">
    <location>
        <begin position="140"/>
        <end position="167"/>
    </location>
</feature>
<organism evidence="10 11">
    <name type="scientific">Candidatus Methanofastidiosum methylothiophilum</name>
    <dbReference type="NCBI Taxonomy" id="1705564"/>
    <lineage>
        <taxon>Archaea</taxon>
        <taxon>Methanobacteriati</taxon>
        <taxon>Methanobacteriota</taxon>
        <taxon>Stenosarchaea group</taxon>
        <taxon>Candidatus Methanofastidiosia</taxon>
        <taxon>Candidatus Methanofastidiosales</taxon>
        <taxon>Candidatus Methanofastidiosaceae</taxon>
        <taxon>Candidatus Methanofastidiosum</taxon>
    </lineage>
</organism>
<reference evidence="10 11" key="1">
    <citation type="journal article" date="2016" name="ISME J.">
        <title>Chasing the elusive Euryarchaeota class WSA2: genomes reveal a uniquely fastidious methyl-reducing methanogen.</title>
        <authorList>
            <person name="Nobu M.K."/>
            <person name="Narihiro T."/>
            <person name="Kuroda K."/>
            <person name="Mei R."/>
            <person name="Liu W.T."/>
        </authorList>
    </citation>
    <scope>NUCLEOTIDE SEQUENCE [LARGE SCALE GENOMIC DNA]</scope>
    <source>
        <strain evidence="10">U1lsi0528_Bin089</strain>
    </source>
</reference>
<dbReference type="EMBL" id="LNGD01000150">
    <property type="protein sequence ID" value="KYC47818.1"/>
    <property type="molecule type" value="Genomic_DNA"/>
</dbReference>
<dbReference type="PROSITE" id="PS51012">
    <property type="entry name" value="ABC_TM2"/>
    <property type="match status" value="1"/>
</dbReference>
<evidence type="ECO:0000256" key="4">
    <source>
        <dbReference type="ARBA" id="ARBA00022519"/>
    </source>
</evidence>
<evidence type="ECO:0000256" key="7">
    <source>
        <dbReference type="ARBA" id="ARBA00023136"/>
    </source>
</evidence>
<dbReference type="GO" id="GO:0043190">
    <property type="term" value="C:ATP-binding cassette (ABC) transporter complex"/>
    <property type="evidence" value="ECO:0007669"/>
    <property type="project" value="InterPro"/>
</dbReference>
<dbReference type="GO" id="GO:0140359">
    <property type="term" value="F:ABC-type transporter activity"/>
    <property type="evidence" value="ECO:0007669"/>
    <property type="project" value="InterPro"/>
</dbReference>
<dbReference type="PANTHER" id="PTHR30413">
    <property type="entry name" value="INNER MEMBRANE TRANSPORT PERMEASE"/>
    <property type="match status" value="1"/>
</dbReference>
<comment type="subcellular location">
    <subcellularLocation>
        <location evidence="1">Cell inner membrane</location>
        <topology evidence="1">Multi-pass membrane protein</topology>
    </subcellularLocation>
</comment>
<dbReference type="PIRSF" id="PIRSF006648">
    <property type="entry name" value="DrrB"/>
    <property type="match status" value="1"/>
</dbReference>
<evidence type="ECO:0000256" key="2">
    <source>
        <dbReference type="ARBA" id="ARBA00022448"/>
    </source>
</evidence>
<sequence>MLFWTKLENRKFDLLKELVKTRFKLRYNNSVLGFVWVLMKPLLSFLILYFIFTAFRSTGHDPAFAANLFTGLILYYFFQEGVTYGMNSLIDMASVILKINFPREIALTSSLVMAGINLVINFFIIILITLLTGFRPEFTGIVYFGLILLLLTGFIYGITLFLSILFVKIRDLSNVMELFFQLLFWASAVFYNLDDMQGNTGAVIRLNPLAIIIDAARKAFIHGEIAHTEYMLGLTLVVLLLIGVGTWFFNRNIKRIAEFF</sequence>
<name>A0A150ISH7_9EURY</name>
<evidence type="ECO:0000313" key="11">
    <source>
        <dbReference type="Proteomes" id="UP000075578"/>
    </source>
</evidence>
<feature type="transmembrane region" description="Helical" evidence="8">
    <location>
        <begin position="64"/>
        <end position="84"/>
    </location>
</feature>
<dbReference type="InterPro" id="IPR000412">
    <property type="entry name" value="ABC_2_transport"/>
</dbReference>
<dbReference type="GO" id="GO:0015920">
    <property type="term" value="P:lipopolysaccharide transport"/>
    <property type="evidence" value="ECO:0007669"/>
    <property type="project" value="TreeGrafter"/>
</dbReference>
<evidence type="ECO:0000256" key="6">
    <source>
        <dbReference type="ARBA" id="ARBA00022989"/>
    </source>
</evidence>
<keyword evidence="7 8" id="KW-0472">Membrane</keyword>
<evidence type="ECO:0000313" key="10">
    <source>
        <dbReference type="EMBL" id="KYC47818.1"/>
    </source>
</evidence>
<accession>A0A150ISH7</accession>
<gene>
    <name evidence="10" type="ORF">AMQ74_01646</name>
</gene>
<feature type="transmembrane region" description="Helical" evidence="8">
    <location>
        <begin position="174"/>
        <end position="193"/>
    </location>
</feature>
<feature type="domain" description="ABC transmembrane type-2" evidence="9">
    <location>
        <begin position="32"/>
        <end position="252"/>
    </location>
</feature>
<dbReference type="InterPro" id="IPR047817">
    <property type="entry name" value="ABC2_TM_bact-type"/>
</dbReference>
<dbReference type="InterPro" id="IPR013525">
    <property type="entry name" value="ABC2_TM"/>
</dbReference>
<dbReference type="Proteomes" id="UP000075578">
    <property type="component" value="Unassembled WGS sequence"/>
</dbReference>
<dbReference type="AlphaFoldDB" id="A0A150ISH7"/>
<keyword evidence="4" id="KW-0997">Cell inner membrane</keyword>
<keyword evidence="6 8" id="KW-1133">Transmembrane helix</keyword>
<protein>
    <submittedName>
        <fullName evidence="10">ABC-2 type transporter</fullName>
    </submittedName>
</protein>
<feature type="transmembrane region" description="Helical" evidence="8">
    <location>
        <begin position="105"/>
        <end position="134"/>
    </location>
</feature>
<keyword evidence="3" id="KW-1003">Cell membrane</keyword>
<evidence type="ECO:0000256" key="3">
    <source>
        <dbReference type="ARBA" id="ARBA00022475"/>
    </source>
</evidence>
<proteinExistence type="predicted"/>
<keyword evidence="2" id="KW-0813">Transport</keyword>